<evidence type="ECO:0000256" key="7">
    <source>
        <dbReference type="PROSITE-ProRule" id="PRU00703"/>
    </source>
</evidence>
<evidence type="ECO:0000256" key="6">
    <source>
        <dbReference type="ARBA" id="ARBA00023136"/>
    </source>
</evidence>
<dbReference type="Pfam" id="PF01595">
    <property type="entry name" value="CNNM"/>
    <property type="match status" value="1"/>
</dbReference>
<organism evidence="12 13">
    <name type="scientific">Spiroplasma platyhelix PALS-1</name>
    <dbReference type="NCBI Taxonomy" id="1276218"/>
    <lineage>
        <taxon>Bacteria</taxon>
        <taxon>Bacillati</taxon>
        <taxon>Mycoplasmatota</taxon>
        <taxon>Mollicutes</taxon>
        <taxon>Entomoplasmatales</taxon>
        <taxon>Spiroplasmataceae</taxon>
        <taxon>Spiroplasma</taxon>
    </lineage>
</organism>
<feature type="domain" description="CBS" evidence="10">
    <location>
        <begin position="252"/>
        <end position="311"/>
    </location>
</feature>
<evidence type="ECO:0000259" key="10">
    <source>
        <dbReference type="PROSITE" id="PS51371"/>
    </source>
</evidence>
<dbReference type="SUPFAM" id="SSF54631">
    <property type="entry name" value="CBS-domain pair"/>
    <property type="match status" value="1"/>
</dbReference>
<dbReference type="InterPro" id="IPR046342">
    <property type="entry name" value="CBS_dom_sf"/>
</dbReference>
<comment type="caution">
    <text evidence="12">The sequence shown here is derived from an EMBL/GenBank/DDBJ whole genome shotgun (WGS) entry which is preliminary data.</text>
</comment>
<comment type="subcellular location">
    <subcellularLocation>
        <location evidence="1">Membrane</location>
        <topology evidence="1">Multi-pass membrane protein</topology>
    </subcellularLocation>
</comment>
<keyword evidence="4 8" id="KW-1133">Transmembrane helix</keyword>
<reference evidence="12 13" key="1">
    <citation type="submission" date="2020-04" db="EMBL/GenBank/DDBJ databases">
        <title>Complete genome sequence of Spiroplasma platyhelix ATCC 51748, an insect isolate.</title>
        <authorList>
            <person name="Green E.A."/>
            <person name="Klassen J.L."/>
        </authorList>
    </citation>
    <scope>NUCLEOTIDE SEQUENCE [LARGE SCALE GENOMIC DNA]</scope>
    <source>
        <strain evidence="12 13">PALS-1</strain>
    </source>
</reference>
<dbReference type="Proteomes" id="UP000584587">
    <property type="component" value="Unassembled WGS sequence"/>
</dbReference>
<gene>
    <name evidence="12" type="ORF">HER12_01040</name>
</gene>
<keyword evidence="6 8" id="KW-0472">Membrane</keyword>
<dbReference type="Pfam" id="PF00571">
    <property type="entry name" value="CBS"/>
    <property type="match status" value="2"/>
</dbReference>
<dbReference type="SMART" id="SM00116">
    <property type="entry name" value="CBS"/>
    <property type="match status" value="2"/>
</dbReference>
<evidence type="ECO:0000256" key="9">
    <source>
        <dbReference type="SAM" id="Phobius"/>
    </source>
</evidence>
<protein>
    <submittedName>
        <fullName evidence="12">HlyC/CorC family transporter</fullName>
    </submittedName>
</protein>
<dbReference type="InterPro" id="IPR002550">
    <property type="entry name" value="CNNM"/>
</dbReference>
<evidence type="ECO:0000313" key="13">
    <source>
        <dbReference type="Proteomes" id="UP000584587"/>
    </source>
</evidence>
<evidence type="ECO:0000256" key="3">
    <source>
        <dbReference type="ARBA" id="ARBA00022737"/>
    </source>
</evidence>
<feature type="transmembrane region" description="Helical" evidence="9">
    <location>
        <begin position="46"/>
        <end position="72"/>
    </location>
</feature>
<evidence type="ECO:0000313" key="12">
    <source>
        <dbReference type="EMBL" id="NKE38342.1"/>
    </source>
</evidence>
<dbReference type="Gene3D" id="3.10.580.10">
    <property type="entry name" value="CBS-domain"/>
    <property type="match status" value="1"/>
</dbReference>
<name>A0A846TW07_9MOLU</name>
<dbReference type="PANTHER" id="PTHR22777:SF17">
    <property type="entry name" value="UPF0053 PROTEIN SLL0260"/>
    <property type="match status" value="1"/>
</dbReference>
<evidence type="ECO:0000259" key="11">
    <source>
        <dbReference type="PROSITE" id="PS51846"/>
    </source>
</evidence>
<dbReference type="EMBL" id="JAAVVK010000001">
    <property type="protein sequence ID" value="NKE38342.1"/>
    <property type="molecule type" value="Genomic_DNA"/>
</dbReference>
<keyword evidence="3" id="KW-0677">Repeat</keyword>
<feature type="domain" description="CBS" evidence="10">
    <location>
        <begin position="188"/>
        <end position="248"/>
    </location>
</feature>
<feature type="transmembrane region" description="Helical" evidence="9">
    <location>
        <begin position="78"/>
        <end position="101"/>
    </location>
</feature>
<feature type="domain" description="CNNM transmembrane" evidence="11">
    <location>
        <begin position="1"/>
        <end position="169"/>
    </location>
</feature>
<feature type="transmembrane region" description="Helical" evidence="9">
    <location>
        <begin position="113"/>
        <end position="138"/>
    </location>
</feature>
<dbReference type="GO" id="GO:0005886">
    <property type="term" value="C:plasma membrane"/>
    <property type="evidence" value="ECO:0007669"/>
    <property type="project" value="TreeGrafter"/>
</dbReference>
<keyword evidence="13" id="KW-1185">Reference proteome</keyword>
<evidence type="ECO:0000256" key="4">
    <source>
        <dbReference type="ARBA" id="ARBA00022989"/>
    </source>
</evidence>
<dbReference type="PROSITE" id="PS51371">
    <property type="entry name" value="CBS"/>
    <property type="match status" value="2"/>
</dbReference>
<dbReference type="InterPro" id="IPR000644">
    <property type="entry name" value="CBS_dom"/>
</dbReference>
<keyword evidence="5 7" id="KW-0129">CBS domain</keyword>
<evidence type="ECO:0000256" key="5">
    <source>
        <dbReference type="ARBA" id="ARBA00023122"/>
    </source>
</evidence>
<evidence type="ECO:0000256" key="1">
    <source>
        <dbReference type="ARBA" id="ARBA00004141"/>
    </source>
</evidence>
<proteinExistence type="predicted"/>
<accession>A0A846TW07</accession>
<dbReference type="InterPro" id="IPR044751">
    <property type="entry name" value="Ion_transp-like_CBS"/>
</dbReference>
<dbReference type="CDD" id="cd04590">
    <property type="entry name" value="CBS_pair_CorC_HlyC_assoc"/>
    <property type="match status" value="1"/>
</dbReference>
<keyword evidence="2 8" id="KW-0812">Transmembrane</keyword>
<dbReference type="AlphaFoldDB" id="A0A846TW07"/>
<dbReference type="PROSITE" id="PS51846">
    <property type="entry name" value="CNNM"/>
    <property type="match status" value="1"/>
</dbReference>
<evidence type="ECO:0000256" key="2">
    <source>
        <dbReference type="ARBA" id="ARBA00022692"/>
    </source>
</evidence>
<evidence type="ECO:0000256" key="8">
    <source>
        <dbReference type="PROSITE-ProRule" id="PRU01193"/>
    </source>
</evidence>
<sequence length="412" mass="47225">MLSGFYSSAETALTSLNVIRIKSIAKLRSGKKRTRARIVFNLVKNYNLTLTTILVGNTIVNLVIGTLSTILFVDSLKLGNIAPVVSTIVSAVLVLILGEIFPKSIAKMYPEKIALAYAYPLYVLNFLFYPLTMIFKLFQLKNESPTSSEQELIELVSIIEREGVLEKGERDLIESAITFDEKSIHRAMQPKARVRYIFSDTPAKVIREIYLKETYSRIPVVDSKTQEVLGILNIKDYITEMLQNKNPLLKDLITEPLYISKRTKLNQALELLQSERTHIAIVCNNKEKKDFSGIVTLEDILEELVGEIYDETDKIGLVQEVGTYKFLVDGRTNLDVLFRFYLKSKSPILKRSISVEEWYRFKTKNHNKAIKKTSPGFKYRNYRFEVAQVKKKGQVIFKVEVLTKVSLKNEWD</sequence>
<dbReference type="PANTHER" id="PTHR22777">
    <property type="entry name" value="HEMOLYSIN-RELATED"/>
    <property type="match status" value="1"/>
</dbReference>